<evidence type="ECO:0000313" key="3">
    <source>
        <dbReference type="Proteomes" id="UP000681343"/>
    </source>
</evidence>
<proteinExistence type="predicted"/>
<dbReference type="Gene3D" id="1.10.260.40">
    <property type="entry name" value="lambda repressor-like DNA-binding domains"/>
    <property type="match status" value="1"/>
</dbReference>
<dbReference type="GO" id="GO:0003677">
    <property type="term" value="F:DNA binding"/>
    <property type="evidence" value="ECO:0007669"/>
    <property type="project" value="InterPro"/>
</dbReference>
<gene>
    <name evidence="2" type="ORF">MM35RIKEN_16330</name>
</gene>
<keyword evidence="2" id="KW-0614">Plasmid</keyword>
<dbReference type="KEGG" id="vfa:MM35RIKEN_16330"/>
<keyword evidence="3" id="KW-1185">Reference proteome</keyword>
<dbReference type="CDD" id="cd00093">
    <property type="entry name" value="HTH_XRE"/>
    <property type="match status" value="1"/>
</dbReference>
<dbReference type="PROSITE" id="PS50943">
    <property type="entry name" value="HTH_CROC1"/>
    <property type="match status" value="1"/>
</dbReference>
<dbReference type="InterPro" id="IPR010982">
    <property type="entry name" value="Lambda_DNA-bd_dom_sf"/>
</dbReference>
<protein>
    <recommendedName>
        <fullName evidence="1">HTH cro/C1-type domain-containing protein</fullName>
    </recommendedName>
</protein>
<dbReference type="SUPFAM" id="SSF47413">
    <property type="entry name" value="lambda repressor-like DNA-binding domains"/>
    <property type="match status" value="1"/>
</dbReference>
<name>A0A810Q1T1_9FIRM</name>
<geneLocation type="plasmid" evidence="2 3">
    <name>pMM35_01</name>
</geneLocation>
<sequence length="120" mass="13128">MDAIDKINFYLSKNGKNGADLSRALGLSNSIYSQWNTRKTKPSNARLPAIAEYLGVSVEDIMPDDVSANAASEGAKKAPDPEIEGVMEDEDLKEAVELLKKMDKETLRIFIKAARGALEN</sequence>
<evidence type="ECO:0000259" key="1">
    <source>
        <dbReference type="PROSITE" id="PS50943"/>
    </source>
</evidence>
<dbReference type="InterPro" id="IPR001387">
    <property type="entry name" value="Cro/C1-type_HTH"/>
</dbReference>
<dbReference type="RefSeq" id="WP_212821035.1">
    <property type="nucleotide sequence ID" value="NZ_AP023416.1"/>
</dbReference>
<dbReference type="Pfam" id="PF01381">
    <property type="entry name" value="HTH_3"/>
    <property type="match status" value="1"/>
</dbReference>
<dbReference type="SMART" id="SM00530">
    <property type="entry name" value="HTH_XRE"/>
    <property type="match status" value="1"/>
</dbReference>
<feature type="domain" description="HTH cro/C1-type" evidence="1">
    <location>
        <begin position="19"/>
        <end position="61"/>
    </location>
</feature>
<evidence type="ECO:0000313" key="2">
    <source>
        <dbReference type="EMBL" id="BCK79441.1"/>
    </source>
</evidence>
<dbReference type="AlphaFoldDB" id="A0A810Q1T1"/>
<reference evidence="2" key="1">
    <citation type="submission" date="2020-09" db="EMBL/GenBank/DDBJ databases">
        <title>New species isolated from human feces.</title>
        <authorList>
            <person name="Kitahara M."/>
            <person name="Shigeno Y."/>
            <person name="Shime M."/>
            <person name="Matsumoto Y."/>
            <person name="Nakamura S."/>
            <person name="Motooka D."/>
            <person name="Fukuoka S."/>
            <person name="Nishikawa H."/>
            <person name="Benno Y."/>
        </authorList>
    </citation>
    <scope>NUCLEOTIDE SEQUENCE</scope>
    <source>
        <strain evidence="2">MM35</strain>
        <plasmid evidence="2">pMM35_01</plasmid>
    </source>
</reference>
<accession>A0A810Q1T1</accession>
<organism evidence="2 3">
    <name type="scientific">Vescimonas fastidiosa</name>
    <dbReference type="NCBI Taxonomy" id="2714353"/>
    <lineage>
        <taxon>Bacteria</taxon>
        <taxon>Bacillati</taxon>
        <taxon>Bacillota</taxon>
        <taxon>Clostridia</taxon>
        <taxon>Eubacteriales</taxon>
        <taxon>Oscillospiraceae</taxon>
        <taxon>Vescimonas</taxon>
    </lineage>
</organism>
<dbReference type="Proteomes" id="UP000681343">
    <property type="component" value="Plasmid pMM35_01"/>
</dbReference>
<dbReference type="EMBL" id="AP023416">
    <property type="protein sequence ID" value="BCK79441.1"/>
    <property type="molecule type" value="Genomic_DNA"/>
</dbReference>